<dbReference type="AlphaFoldDB" id="A0A328PHA7"/>
<dbReference type="SUPFAM" id="SSF56281">
    <property type="entry name" value="Metallo-hydrolase/oxidoreductase"/>
    <property type="match status" value="1"/>
</dbReference>
<evidence type="ECO:0000313" key="3">
    <source>
        <dbReference type="Proteomes" id="UP000249782"/>
    </source>
</evidence>
<dbReference type="PROSITE" id="PS51671">
    <property type="entry name" value="ACT"/>
    <property type="match status" value="1"/>
</dbReference>
<dbReference type="InterPro" id="IPR002912">
    <property type="entry name" value="ACT_dom"/>
</dbReference>
<name>A0A328PHA7_9EURY</name>
<dbReference type="Gene3D" id="3.30.70.260">
    <property type="match status" value="2"/>
</dbReference>
<gene>
    <name evidence="2" type="ORF">DPC56_05980</name>
</gene>
<dbReference type="SUPFAM" id="SSF55021">
    <property type="entry name" value="ACT-like"/>
    <property type="match status" value="2"/>
</dbReference>
<reference evidence="2 3" key="1">
    <citation type="submission" date="2018-06" db="EMBL/GenBank/DDBJ databases">
        <title>Draft genome sequence of hyperthermophilic methanogen Methanothermobacter tenebrarum sp. MCM-B 1447.</title>
        <authorList>
            <person name="Pore S.D."/>
            <person name="Dagar S."/>
            <person name="Dhakephalkar P.K."/>
        </authorList>
    </citation>
    <scope>NUCLEOTIDE SEQUENCE [LARGE SCALE GENOMIC DNA]</scope>
    <source>
        <strain evidence="2 3">MCM B 1447</strain>
    </source>
</reference>
<dbReference type="Pfam" id="PF00753">
    <property type="entry name" value="Lactamase_B"/>
    <property type="match status" value="1"/>
</dbReference>
<evidence type="ECO:0000313" key="2">
    <source>
        <dbReference type="EMBL" id="RAO78804.1"/>
    </source>
</evidence>
<dbReference type="Pfam" id="PF01842">
    <property type="entry name" value="ACT"/>
    <property type="match status" value="1"/>
</dbReference>
<dbReference type="InterPro" id="IPR001279">
    <property type="entry name" value="Metallo-B-lactamas"/>
</dbReference>
<dbReference type="InterPro" id="IPR045865">
    <property type="entry name" value="ACT-like_dom_sf"/>
</dbReference>
<keyword evidence="2" id="KW-0378">Hydrolase</keyword>
<dbReference type="CDD" id="cd02116">
    <property type="entry name" value="ACT"/>
    <property type="match status" value="1"/>
</dbReference>
<dbReference type="GO" id="GO:0016787">
    <property type="term" value="F:hydrolase activity"/>
    <property type="evidence" value="ECO:0007669"/>
    <property type="project" value="UniProtKB-KW"/>
</dbReference>
<proteinExistence type="predicted"/>
<sequence length="515" mass="59051">MVLEVWRSLDDGLFLCRVKVYVPDKPGSLAKIASYFADYGINISYFYYNRSEHPNRVLVEGKSEDNIFKPLYKDLSREGFFRELYEEDLQITNLDNILKVSVYLENKPGTLADFARILKGHDANVTYMVYNEMISENRAEIAFYVKDPGEISELARELNDLGYHYNFEYSGIDKEESDRIIGLNLVEMFYFKLREILDDKEVDKIKKLVNTSKKLSDTLLKFNREAGRNLEAGQVFGNILALAISSRTKMGDSFHYKRLPSLPVGDILLHAFRPPTGGNIYLLEYDDDLVMIDGSYGIYYDNVKVMLEENGLDPSMINRIYLSHADADHAGLSGYFQEEYGAKVFMHPSAKDIIREDNRAAGSNTPLLELNHYFTVLVNHFTECKFPETWQAYKTKKEGEIGEFPIIDNFKVGDLHFKVLESLGGHIPGQVFFLSEDAGLLFTADYLLYVPSLEGDERRFLNIPRFLMTSTNANSMLFHEEMQKLEELAKKIDKTGRGLLILPGHGDYYPIRLAP</sequence>
<organism evidence="2 3">
    <name type="scientific">Methanothermobacter tenebrarum</name>
    <dbReference type="NCBI Taxonomy" id="680118"/>
    <lineage>
        <taxon>Archaea</taxon>
        <taxon>Methanobacteriati</taxon>
        <taxon>Methanobacteriota</taxon>
        <taxon>Methanomada group</taxon>
        <taxon>Methanobacteria</taxon>
        <taxon>Methanobacteriales</taxon>
        <taxon>Methanobacteriaceae</taxon>
        <taxon>Methanothermobacter</taxon>
    </lineage>
</organism>
<evidence type="ECO:0000259" key="1">
    <source>
        <dbReference type="PROSITE" id="PS51671"/>
    </source>
</evidence>
<dbReference type="Gene3D" id="3.60.15.10">
    <property type="entry name" value="Ribonuclease Z/Hydroxyacylglutathione hydrolase-like"/>
    <property type="match status" value="1"/>
</dbReference>
<dbReference type="Proteomes" id="UP000249782">
    <property type="component" value="Unassembled WGS sequence"/>
</dbReference>
<dbReference type="EMBL" id="QLOE01000007">
    <property type="protein sequence ID" value="RAO78804.1"/>
    <property type="molecule type" value="Genomic_DNA"/>
</dbReference>
<dbReference type="InterPro" id="IPR036866">
    <property type="entry name" value="RibonucZ/Hydroxyglut_hydro"/>
</dbReference>
<protein>
    <submittedName>
        <fullName evidence="2">MBL fold metallo-hydrolase</fullName>
    </submittedName>
</protein>
<feature type="domain" description="ACT" evidence="1">
    <location>
        <begin position="99"/>
        <end position="172"/>
    </location>
</feature>
<accession>A0A328PHA7</accession>
<keyword evidence="3" id="KW-1185">Reference proteome</keyword>
<dbReference type="SMART" id="SM00849">
    <property type="entry name" value="Lactamase_B"/>
    <property type="match status" value="1"/>
</dbReference>
<comment type="caution">
    <text evidence="2">The sequence shown here is derived from an EMBL/GenBank/DDBJ whole genome shotgun (WGS) entry which is preliminary data.</text>
</comment>